<keyword evidence="5" id="KW-0443">Lipid metabolism</keyword>
<comment type="similarity">
    <text evidence="1">Belongs to the CFA/CMAS family.</text>
</comment>
<dbReference type="Pfam" id="PF02353">
    <property type="entry name" value="CMAS"/>
    <property type="match status" value="1"/>
</dbReference>
<dbReference type="EMBL" id="UYRT01001181">
    <property type="protein sequence ID" value="VDK29323.1"/>
    <property type="molecule type" value="Genomic_DNA"/>
</dbReference>
<dbReference type="GO" id="GO:0008610">
    <property type="term" value="P:lipid biosynthetic process"/>
    <property type="evidence" value="ECO:0007669"/>
    <property type="project" value="InterPro"/>
</dbReference>
<dbReference type="GO" id="GO:0008168">
    <property type="term" value="F:methyltransferase activity"/>
    <property type="evidence" value="ECO:0007669"/>
    <property type="project" value="UniProtKB-KW"/>
</dbReference>
<dbReference type="Proteomes" id="UP000271098">
    <property type="component" value="Unassembled WGS sequence"/>
</dbReference>
<evidence type="ECO:0000256" key="4">
    <source>
        <dbReference type="ARBA" id="ARBA00022691"/>
    </source>
</evidence>
<reference evidence="8" key="1">
    <citation type="submission" date="2016-06" db="UniProtKB">
        <authorList>
            <consortium name="WormBaseParasite"/>
        </authorList>
    </citation>
    <scope>IDENTIFICATION</scope>
</reference>
<dbReference type="SUPFAM" id="SSF53335">
    <property type="entry name" value="S-adenosyl-L-methionine-dependent methyltransferases"/>
    <property type="match status" value="1"/>
</dbReference>
<reference evidence="6 7" key="2">
    <citation type="submission" date="2018-11" db="EMBL/GenBank/DDBJ databases">
        <authorList>
            <consortium name="Pathogen Informatics"/>
        </authorList>
    </citation>
    <scope>NUCLEOTIDE SEQUENCE [LARGE SCALE GENOMIC DNA]</scope>
</reference>
<evidence type="ECO:0000256" key="5">
    <source>
        <dbReference type="ARBA" id="ARBA00023098"/>
    </source>
</evidence>
<dbReference type="InterPro" id="IPR029063">
    <property type="entry name" value="SAM-dependent_MTases_sf"/>
</dbReference>
<protein>
    <submittedName>
        <fullName evidence="8">Cyclopropane-fatty-acyl-phospholipid synthase</fullName>
    </submittedName>
</protein>
<dbReference type="Gene3D" id="3.40.50.150">
    <property type="entry name" value="Vaccinia Virus protein VP39"/>
    <property type="match status" value="1"/>
</dbReference>
<dbReference type="GO" id="GO:0032259">
    <property type="term" value="P:methylation"/>
    <property type="evidence" value="ECO:0007669"/>
    <property type="project" value="UniProtKB-KW"/>
</dbReference>
<proteinExistence type="inferred from homology"/>
<dbReference type="WBParaSite" id="GPUH_0000107101-mRNA-1">
    <property type="protein sequence ID" value="GPUH_0000107101-mRNA-1"/>
    <property type="gene ID" value="GPUH_0000107101"/>
</dbReference>
<dbReference type="PANTHER" id="PTHR43667:SF2">
    <property type="entry name" value="FATTY ACID C-METHYL TRANSFERASE"/>
    <property type="match status" value="1"/>
</dbReference>
<evidence type="ECO:0000256" key="3">
    <source>
        <dbReference type="ARBA" id="ARBA00022679"/>
    </source>
</evidence>
<keyword evidence="2" id="KW-0489">Methyltransferase</keyword>
<evidence type="ECO:0000256" key="2">
    <source>
        <dbReference type="ARBA" id="ARBA00022603"/>
    </source>
</evidence>
<dbReference type="PANTHER" id="PTHR43667">
    <property type="entry name" value="CYCLOPROPANE-FATTY-ACYL-PHOSPHOLIPID SYNTHASE"/>
    <property type="match status" value="1"/>
</dbReference>
<keyword evidence="3" id="KW-0808">Transferase</keyword>
<dbReference type="CDD" id="cd02440">
    <property type="entry name" value="AdoMet_MTases"/>
    <property type="match status" value="1"/>
</dbReference>
<dbReference type="PIRSF" id="PIRSF003085">
    <property type="entry name" value="CMAS"/>
    <property type="match status" value="1"/>
</dbReference>
<evidence type="ECO:0000313" key="7">
    <source>
        <dbReference type="Proteomes" id="UP000271098"/>
    </source>
</evidence>
<dbReference type="InterPro" id="IPR003333">
    <property type="entry name" value="CMAS"/>
</dbReference>
<accession>A0A183CX80</accession>
<evidence type="ECO:0000256" key="1">
    <source>
        <dbReference type="ARBA" id="ARBA00010815"/>
    </source>
</evidence>
<organism evidence="8">
    <name type="scientific">Gongylonema pulchrum</name>
    <dbReference type="NCBI Taxonomy" id="637853"/>
    <lineage>
        <taxon>Eukaryota</taxon>
        <taxon>Metazoa</taxon>
        <taxon>Ecdysozoa</taxon>
        <taxon>Nematoda</taxon>
        <taxon>Chromadorea</taxon>
        <taxon>Rhabditida</taxon>
        <taxon>Spirurina</taxon>
        <taxon>Spiruromorpha</taxon>
        <taxon>Spiruroidea</taxon>
        <taxon>Gongylonematidae</taxon>
        <taxon>Gongylonema</taxon>
    </lineage>
</organism>
<evidence type="ECO:0000313" key="6">
    <source>
        <dbReference type="EMBL" id="VDK29323.1"/>
    </source>
</evidence>
<evidence type="ECO:0000313" key="8">
    <source>
        <dbReference type="WBParaSite" id="GPUH_0000107101-mRNA-1"/>
    </source>
</evidence>
<dbReference type="OrthoDB" id="8300214at2759"/>
<gene>
    <name evidence="6" type="ORF">GPUH_LOCUS1071</name>
</gene>
<dbReference type="InterPro" id="IPR050723">
    <property type="entry name" value="CFA/CMAS"/>
</dbReference>
<dbReference type="AlphaFoldDB" id="A0A183CX80"/>
<sequence length="450" mass="52418">MLEDGSPLPCFQIRNDHRTNGKGGHDLPCLQRGRVYSVTQNMQIFKCVCTEARSGNHNYFRAGKQPAPVKLFLRKPIKFCFRILLDPKIGLGEAYMYKHWDVQPKIQDFLSLLIRAKRHNSGRNTEGFSFCFWRKVSNAFVRVITQVIRKVVSLLNSVQHYMHANSLRGSARNIRDHYDLGNEMFSLFLDPSMTYSCATFHEIPLEVTHSDSKLLEEAQMRKYDLIFNDLDIRSEDHVLEIGFGWGACATRAVKRYDCQWTGLTISSEQLKTAQQRVRSAGIQNKVNLKLLDYRLEKGVYDKVIAIEMIEAVGHDYLPQFFKTLCDQLRPGGKAFLQAITCPESYYERYRRSSDFIKKHIFPGGHMPSERAIREALPPELTVTKIHHIGHHYAPTLDLWYFAWIEREKDVLKLGYSSQFHRKWQFYFALCSTLFRYSHIDTVQMLVEKRA</sequence>
<keyword evidence="7" id="KW-1185">Reference proteome</keyword>
<keyword evidence="4" id="KW-0949">S-adenosyl-L-methionine</keyword>
<name>A0A183CX80_9BILA</name>